<dbReference type="AlphaFoldDB" id="Q54JN4"/>
<gene>
    <name evidence="1" type="ORF">DDB_G0287931</name>
</gene>
<accession>Q54JN4</accession>
<dbReference type="HOGENOM" id="CLU_1589462_0_0_1"/>
<organism evidence="1 2">
    <name type="scientific">Dictyostelium discoideum</name>
    <name type="common">Social amoeba</name>
    <dbReference type="NCBI Taxonomy" id="44689"/>
    <lineage>
        <taxon>Eukaryota</taxon>
        <taxon>Amoebozoa</taxon>
        <taxon>Evosea</taxon>
        <taxon>Eumycetozoa</taxon>
        <taxon>Dictyostelia</taxon>
        <taxon>Dictyosteliales</taxon>
        <taxon>Dictyosteliaceae</taxon>
        <taxon>Dictyostelium</taxon>
    </lineage>
</organism>
<proteinExistence type="predicted"/>
<sequence>MDYNDEDEPFNSLIGIDKLIGDKLIKASKQLNLSLYMSTLVIKENRFIEDPKNVDFQQDLKEWDNYDFDSFLINFFDLNNELWEEMIMNTLEFDEVLPGGSLSEIENHLYKKKLPFHYQSQITQQLFYKVSSFVFFNSSEKSTIIEKYCSKNSIKERELNKLKQEINK</sequence>
<dbReference type="VEuPathDB" id="AmoebaDB:DDB_G0287931"/>
<keyword evidence="2" id="KW-1185">Reference proteome</keyword>
<evidence type="ECO:0000313" key="1">
    <source>
        <dbReference type="EMBL" id="EAL63472.1"/>
    </source>
</evidence>
<dbReference type="Proteomes" id="UP000002195">
    <property type="component" value="Unassembled WGS sequence"/>
</dbReference>
<evidence type="ECO:0000313" key="2">
    <source>
        <dbReference type="Proteomes" id="UP000002195"/>
    </source>
</evidence>
<dbReference type="GeneID" id="8626372"/>
<dbReference type="RefSeq" id="XP_636978.1">
    <property type="nucleotide sequence ID" value="XM_631886.1"/>
</dbReference>
<reference evidence="1 2" key="1">
    <citation type="journal article" date="2005" name="Nature">
        <title>The genome of the social amoeba Dictyostelium discoideum.</title>
        <authorList>
            <consortium name="The Dictyostelium discoideum Sequencing Consortium"/>
            <person name="Eichinger L."/>
            <person name="Pachebat J.A."/>
            <person name="Glockner G."/>
            <person name="Rajandream M.A."/>
            <person name="Sucgang R."/>
            <person name="Berriman M."/>
            <person name="Song J."/>
            <person name="Olsen R."/>
            <person name="Szafranski K."/>
            <person name="Xu Q."/>
            <person name="Tunggal B."/>
            <person name="Kummerfeld S."/>
            <person name="Madera M."/>
            <person name="Konfortov B.A."/>
            <person name="Rivero F."/>
            <person name="Bankier A.T."/>
            <person name="Lehmann R."/>
            <person name="Hamlin N."/>
            <person name="Davies R."/>
            <person name="Gaudet P."/>
            <person name="Fey P."/>
            <person name="Pilcher K."/>
            <person name="Chen G."/>
            <person name="Saunders D."/>
            <person name="Sodergren E."/>
            <person name="Davis P."/>
            <person name="Kerhornou A."/>
            <person name="Nie X."/>
            <person name="Hall N."/>
            <person name="Anjard C."/>
            <person name="Hemphill L."/>
            <person name="Bason N."/>
            <person name="Farbrother P."/>
            <person name="Desany B."/>
            <person name="Just E."/>
            <person name="Morio T."/>
            <person name="Rost R."/>
            <person name="Churcher C."/>
            <person name="Cooper J."/>
            <person name="Haydock S."/>
            <person name="van Driessche N."/>
            <person name="Cronin A."/>
            <person name="Goodhead I."/>
            <person name="Muzny D."/>
            <person name="Mourier T."/>
            <person name="Pain A."/>
            <person name="Lu M."/>
            <person name="Harper D."/>
            <person name="Lindsay R."/>
            <person name="Hauser H."/>
            <person name="James K."/>
            <person name="Quiles M."/>
            <person name="Madan Babu M."/>
            <person name="Saito T."/>
            <person name="Buchrieser C."/>
            <person name="Wardroper A."/>
            <person name="Felder M."/>
            <person name="Thangavelu M."/>
            <person name="Johnson D."/>
            <person name="Knights A."/>
            <person name="Loulseged H."/>
            <person name="Mungall K."/>
            <person name="Oliver K."/>
            <person name="Price C."/>
            <person name="Quail M.A."/>
            <person name="Urushihara H."/>
            <person name="Hernandez J."/>
            <person name="Rabbinowitsch E."/>
            <person name="Steffen D."/>
            <person name="Sanders M."/>
            <person name="Ma J."/>
            <person name="Kohara Y."/>
            <person name="Sharp S."/>
            <person name="Simmonds M."/>
            <person name="Spiegler S."/>
            <person name="Tivey A."/>
            <person name="Sugano S."/>
            <person name="White B."/>
            <person name="Walker D."/>
            <person name="Woodward J."/>
            <person name="Winckler T."/>
            <person name="Tanaka Y."/>
            <person name="Shaulsky G."/>
            <person name="Schleicher M."/>
            <person name="Weinstock G."/>
            <person name="Rosenthal A."/>
            <person name="Cox E.C."/>
            <person name="Chisholm R.L."/>
            <person name="Gibbs R."/>
            <person name="Loomis W.F."/>
            <person name="Platzer M."/>
            <person name="Kay R.R."/>
            <person name="Williams J."/>
            <person name="Dear P.H."/>
            <person name="Noegel A.A."/>
            <person name="Barrell B."/>
            <person name="Kuspa A."/>
        </authorList>
    </citation>
    <scope>NUCLEOTIDE SEQUENCE [LARGE SCALE GENOMIC DNA]</scope>
    <source>
        <strain evidence="1 2">AX4</strain>
    </source>
</reference>
<dbReference type="KEGG" id="ddi:DDB_G0287931"/>
<name>Q54JN4_DICDI</name>
<protein>
    <submittedName>
        <fullName evidence="1">Uncharacterized protein</fullName>
    </submittedName>
</protein>
<dbReference type="PaxDb" id="44689-DDB0187696"/>
<dbReference type="EMBL" id="AAFI02000105">
    <property type="protein sequence ID" value="EAL63472.1"/>
    <property type="molecule type" value="Genomic_DNA"/>
</dbReference>
<dbReference type="dictyBase" id="DDB_G0287931"/>
<dbReference type="SMR" id="Q54JN4"/>
<comment type="caution">
    <text evidence="1">The sequence shown here is derived from an EMBL/GenBank/DDBJ whole genome shotgun (WGS) entry which is preliminary data.</text>
</comment>
<dbReference type="InParanoid" id="Q54JN4"/>